<dbReference type="EMBL" id="JACNJZ010000131">
    <property type="protein sequence ID" value="MBC8318119.1"/>
    <property type="molecule type" value="Genomic_DNA"/>
</dbReference>
<evidence type="ECO:0000256" key="10">
    <source>
        <dbReference type="ARBA" id="ARBA00048970"/>
    </source>
</evidence>
<proteinExistence type="inferred from homology"/>
<evidence type="ECO:0000256" key="4">
    <source>
        <dbReference type="ARBA" id="ARBA00022691"/>
    </source>
</evidence>
<evidence type="ECO:0000256" key="7">
    <source>
        <dbReference type="ARBA" id="ARBA00041129"/>
    </source>
</evidence>
<evidence type="ECO:0000259" key="13">
    <source>
        <dbReference type="Pfam" id="PF01728"/>
    </source>
</evidence>
<dbReference type="PANTHER" id="PTHR10920">
    <property type="entry name" value="RIBOSOMAL RNA METHYLTRANSFERASE"/>
    <property type="match status" value="1"/>
</dbReference>
<keyword evidence="2 11" id="KW-0489">Methyltransferase</keyword>
<dbReference type="InterPro" id="IPR015507">
    <property type="entry name" value="rRNA-MeTfrase_E"/>
</dbReference>
<comment type="caution">
    <text evidence="14">The sequence shown here is derived from an EMBL/GenBank/DDBJ whole genome shotgun (WGS) entry which is preliminary data.</text>
</comment>
<accession>A0A8J6NDR4</accession>
<dbReference type="Gene3D" id="3.40.50.150">
    <property type="entry name" value="Vaccinia Virus protein VP39"/>
    <property type="match status" value="1"/>
</dbReference>
<gene>
    <name evidence="11" type="primary">rlmE</name>
    <name evidence="11" type="synonym">ftsJ</name>
    <name evidence="11" type="synonym">rrmJ</name>
    <name evidence="14" type="ORF">H8E41_09445</name>
</gene>
<dbReference type="GO" id="GO:0008650">
    <property type="term" value="F:rRNA (uridine-2'-O-)-methyltransferase activity"/>
    <property type="evidence" value="ECO:0007669"/>
    <property type="project" value="UniProtKB-UniRule"/>
</dbReference>
<dbReference type="Pfam" id="PF01728">
    <property type="entry name" value="FtsJ"/>
    <property type="match status" value="1"/>
</dbReference>
<evidence type="ECO:0000256" key="1">
    <source>
        <dbReference type="ARBA" id="ARBA00022552"/>
    </source>
</evidence>
<dbReference type="GO" id="GO:0005737">
    <property type="term" value="C:cytoplasm"/>
    <property type="evidence" value="ECO:0007669"/>
    <property type="project" value="UniProtKB-SubCell"/>
</dbReference>
<evidence type="ECO:0000256" key="12">
    <source>
        <dbReference type="PIRSR" id="PIRSR005461-1"/>
    </source>
</evidence>
<dbReference type="InterPro" id="IPR029063">
    <property type="entry name" value="SAM-dependent_MTases_sf"/>
</dbReference>
<feature type="binding site" evidence="11">
    <location>
        <position position="112"/>
    </location>
    <ligand>
        <name>S-adenosyl-L-methionine</name>
        <dbReference type="ChEBI" id="CHEBI:59789"/>
    </ligand>
</feature>
<evidence type="ECO:0000313" key="14">
    <source>
        <dbReference type="EMBL" id="MBC8318119.1"/>
    </source>
</evidence>
<dbReference type="PIRSF" id="PIRSF005461">
    <property type="entry name" value="23S_rRNA_mtase"/>
    <property type="match status" value="1"/>
</dbReference>
<feature type="domain" description="Ribosomal RNA methyltransferase FtsJ" evidence="13">
    <location>
        <begin position="17"/>
        <end position="194"/>
    </location>
</feature>
<comment type="function">
    <text evidence="5 11">Specifically methylates the uridine in position 2552 of 23S rRNA at the 2'-O position of the ribose in the fully assembled 50S ribosomal subunit.</text>
</comment>
<dbReference type="InterPro" id="IPR002877">
    <property type="entry name" value="RNA_MeTrfase_FtsJ_dom"/>
</dbReference>
<feature type="binding site" evidence="11">
    <location>
        <position position="90"/>
    </location>
    <ligand>
        <name>S-adenosyl-L-methionine</name>
        <dbReference type="ChEBI" id="CHEBI:59789"/>
    </ligand>
</feature>
<dbReference type="AlphaFoldDB" id="A0A8J6NDR4"/>
<keyword evidence="3 11" id="KW-0808">Transferase</keyword>
<feature type="binding site" evidence="11">
    <location>
        <position position="51"/>
    </location>
    <ligand>
        <name>S-adenosyl-L-methionine</name>
        <dbReference type="ChEBI" id="CHEBI:59789"/>
    </ligand>
</feature>
<comment type="catalytic activity">
    <reaction evidence="10 11">
        <text>uridine(2552) in 23S rRNA + S-adenosyl-L-methionine = 2'-O-methyluridine(2552) in 23S rRNA + S-adenosyl-L-homocysteine + H(+)</text>
        <dbReference type="Rhea" id="RHEA:42720"/>
        <dbReference type="Rhea" id="RHEA-COMP:10202"/>
        <dbReference type="Rhea" id="RHEA-COMP:10203"/>
        <dbReference type="ChEBI" id="CHEBI:15378"/>
        <dbReference type="ChEBI" id="CHEBI:57856"/>
        <dbReference type="ChEBI" id="CHEBI:59789"/>
        <dbReference type="ChEBI" id="CHEBI:65315"/>
        <dbReference type="ChEBI" id="CHEBI:74478"/>
        <dbReference type="EC" id="2.1.1.166"/>
    </reaction>
</comment>
<dbReference type="PANTHER" id="PTHR10920:SF18">
    <property type="entry name" value="RRNA METHYLTRANSFERASE 2, MITOCHONDRIAL"/>
    <property type="match status" value="1"/>
</dbReference>
<evidence type="ECO:0000256" key="11">
    <source>
        <dbReference type="HAMAP-Rule" id="MF_01547"/>
    </source>
</evidence>
<dbReference type="InterPro" id="IPR050082">
    <property type="entry name" value="RNA_methyltr_RlmE"/>
</dbReference>
<protein>
    <recommendedName>
        <fullName evidence="7 11">Ribosomal RNA large subunit methyltransferase E</fullName>
        <ecNumber evidence="6 11">2.1.1.166</ecNumber>
    </recommendedName>
    <alternativeName>
        <fullName evidence="9 11">23S rRNA Um2552 methyltransferase</fullName>
    </alternativeName>
    <alternativeName>
        <fullName evidence="8 11">rRNA (uridine-2'-O-)-methyltransferase</fullName>
    </alternativeName>
</protein>
<name>A0A8J6NDR4_9BACT</name>
<evidence type="ECO:0000313" key="15">
    <source>
        <dbReference type="Proteomes" id="UP000614424"/>
    </source>
</evidence>
<organism evidence="14 15">
    <name type="scientific">Candidatus Desulfobia pelagia</name>
    <dbReference type="NCBI Taxonomy" id="2841692"/>
    <lineage>
        <taxon>Bacteria</taxon>
        <taxon>Pseudomonadati</taxon>
        <taxon>Thermodesulfobacteriota</taxon>
        <taxon>Desulfobulbia</taxon>
        <taxon>Desulfobulbales</taxon>
        <taxon>Desulfobulbaceae</taxon>
        <taxon>Candidatus Desulfobia</taxon>
    </lineage>
</organism>
<dbReference type="HAMAP" id="MF_01547">
    <property type="entry name" value="RNA_methyltr_E"/>
    <property type="match status" value="1"/>
</dbReference>
<dbReference type="EC" id="2.1.1.166" evidence="6 11"/>
<comment type="similarity">
    <text evidence="11">Belongs to the class I-like SAM-binding methyltransferase superfamily. RNA methyltransferase RlmE family.</text>
</comment>
<evidence type="ECO:0000256" key="8">
    <source>
        <dbReference type="ARBA" id="ARBA00041995"/>
    </source>
</evidence>
<evidence type="ECO:0000256" key="2">
    <source>
        <dbReference type="ARBA" id="ARBA00022603"/>
    </source>
</evidence>
<evidence type="ECO:0000256" key="5">
    <source>
        <dbReference type="ARBA" id="ARBA00037569"/>
    </source>
</evidence>
<keyword evidence="11" id="KW-0963">Cytoplasm</keyword>
<sequence>MRKIQDHYFQKARKDKYPARSVYKLEEAQKKHRFLKTGDKVLDLGCHPGSWSMYAAKIIGANGRVVGVDLQASAHPAVKGGAPITLLQGDICDPGVIEVLDAKGPFHAVVSDMAPKTTGNKFSDHVRSVELSHNALTIASQVLIQGGNFYCKVFQGEDFQSFVVEVKKLFRQVKIIKPKSSREESREVFVLGVGYRGKTEISGGLK</sequence>
<keyword evidence="1 11" id="KW-0698">rRNA processing</keyword>
<feature type="active site" description="Proton acceptor" evidence="11 12">
    <location>
        <position position="152"/>
    </location>
</feature>
<reference evidence="14 15" key="1">
    <citation type="submission" date="2020-08" db="EMBL/GenBank/DDBJ databases">
        <title>Bridging the membrane lipid divide: bacteria of the FCB group superphylum have the potential to synthesize archaeal ether lipids.</title>
        <authorList>
            <person name="Villanueva L."/>
            <person name="Von Meijenfeldt F.A.B."/>
            <person name="Westbye A.B."/>
            <person name="Yadav S."/>
            <person name="Hopmans E.C."/>
            <person name="Dutilh B.E."/>
            <person name="Sinninghe Damste J.S."/>
        </authorList>
    </citation>
    <scope>NUCLEOTIDE SEQUENCE [LARGE SCALE GENOMIC DNA]</scope>
    <source>
        <strain evidence="14">NIOZ-UU47</strain>
    </source>
</reference>
<feature type="binding site" evidence="11">
    <location>
        <position position="49"/>
    </location>
    <ligand>
        <name>S-adenosyl-L-methionine</name>
        <dbReference type="ChEBI" id="CHEBI:59789"/>
    </ligand>
</feature>
<evidence type="ECO:0000256" key="3">
    <source>
        <dbReference type="ARBA" id="ARBA00022679"/>
    </source>
</evidence>
<feature type="binding site" evidence="11">
    <location>
        <position position="69"/>
    </location>
    <ligand>
        <name>S-adenosyl-L-methionine</name>
        <dbReference type="ChEBI" id="CHEBI:59789"/>
    </ligand>
</feature>
<dbReference type="Proteomes" id="UP000614424">
    <property type="component" value="Unassembled WGS sequence"/>
</dbReference>
<evidence type="ECO:0000256" key="9">
    <source>
        <dbReference type="ARBA" id="ARBA00042745"/>
    </source>
</evidence>
<keyword evidence="4 11" id="KW-0949">S-adenosyl-L-methionine</keyword>
<evidence type="ECO:0000256" key="6">
    <source>
        <dbReference type="ARBA" id="ARBA00038861"/>
    </source>
</evidence>
<dbReference type="SUPFAM" id="SSF53335">
    <property type="entry name" value="S-adenosyl-L-methionine-dependent methyltransferases"/>
    <property type="match status" value="1"/>
</dbReference>
<comment type="subcellular location">
    <subcellularLocation>
        <location evidence="11">Cytoplasm</location>
    </subcellularLocation>
</comment>